<dbReference type="PROSITE" id="PS51386">
    <property type="entry name" value="RINT1_TIP20"/>
    <property type="match status" value="1"/>
</dbReference>
<name>A0A448YLF9_BRENA</name>
<dbReference type="InterPro" id="IPR007528">
    <property type="entry name" value="RINT1_Tip20"/>
</dbReference>
<dbReference type="InParanoid" id="A0A448YLF9"/>
<dbReference type="STRING" id="13370.A0A448YLF9"/>
<gene>
    <name evidence="1" type="ORF">BRENAR_LOCUS2464</name>
</gene>
<keyword evidence="2" id="KW-1185">Reference proteome</keyword>
<dbReference type="Gene3D" id="1.20.58.1420">
    <property type="entry name" value="Dsl1p vesicle tethering complex, Tip20p subunit, domain B"/>
    <property type="match status" value="1"/>
</dbReference>
<accession>A0A448YLF9</accession>
<dbReference type="EMBL" id="CAACVR010000012">
    <property type="protein sequence ID" value="VEU21731.1"/>
    <property type="molecule type" value="Genomic_DNA"/>
</dbReference>
<dbReference type="OrthoDB" id="407410at2759"/>
<sequence>MPSDTVIQTFLNTTFSSLDDLRNVEKVISQIEQTRSTLREERTEETNGVAEDDKTVRSETDQLMEQLSKIVDSDDLMALDKLRSKYGELEVIEVVRDGIMERTELKRIQKLDDLYAELNDKLSDFELFDLADGSGKGDVEKLSKLKELHDEVENFALQKKSNYDHEVGASLQGEWVTFKDELDEYTGSLNGRLSSIIAENFKEKLESTLKNDVEGFDKKKFSAEETRKLNGDFQAVLELQLLDPINSNPGYPSTWWAMDCLCHSFQVRFVYHFEGNNETNRLDKPEFALEYILGFIQKTLPAVKLLFGNTFHRCSSAGTFDNCFITSVLSVAREKFKSDRNLCLPNEKLLSHLILELQKFDQRLKQDFSYRPIKGKEWPGITYDLILSYSVVFDRWLNNEKEFVNHRYDEIINEKDAFVIDYGFVESGHTQPTKSAINMSNLLDGITANYANLPLEYQLKFLSDVQLKLLNFYFAVLKQGTKALDSLGKNDEISFIERLCRIWCSADYMIELMKNWGERLFFVELWNSINPDNECQNTFFDSVIGGYEKGILDQMPKRLKQYEERQLNRTMKEYFQSDMSWSNATSVNRDPSELELPIQALKGDLLYLQKTLSRFNFLEVKLYFSEVISTYFEKNFVRSNRFNEVGASQLRNHLDKFYESLGLIKDFKYYARLSEMIDLLEGRTVGEGSGRLSREEISNLMRRKVGGKLSKLAT</sequence>
<dbReference type="InterPro" id="IPR042041">
    <property type="entry name" value="Tip20p_domA"/>
</dbReference>
<dbReference type="GO" id="GO:0006890">
    <property type="term" value="P:retrograde vesicle-mediated transport, Golgi to endoplasmic reticulum"/>
    <property type="evidence" value="ECO:0007669"/>
    <property type="project" value="InterPro"/>
</dbReference>
<protein>
    <submittedName>
        <fullName evidence="1">DEKNAAC102615</fullName>
    </submittedName>
</protein>
<dbReference type="GO" id="GO:0006888">
    <property type="term" value="P:endoplasmic reticulum to Golgi vesicle-mediated transport"/>
    <property type="evidence" value="ECO:0007669"/>
    <property type="project" value="InterPro"/>
</dbReference>
<proteinExistence type="predicted"/>
<evidence type="ECO:0000313" key="1">
    <source>
        <dbReference type="EMBL" id="VEU21731.1"/>
    </source>
</evidence>
<dbReference type="Gene3D" id="6.10.280.210">
    <property type="entry name" value="Dsl1p vesicle tethering complex, Tip20p subunit, domain A"/>
    <property type="match status" value="1"/>
</dbReference>
<dbReference type="PANTHER" id="PTHR13520">
    <property type="entry name" value="RAD50-INTERACTING PROTEIN 1 RINT-1"/>
    <property type="match status" value="1"/>
</dbReference>
<dbReference type="GO" id="GO:0070939">
    <property type="term" value="C:Dsl1/NZR complex"/>
    <property type="evidence" value="ECO:0007669"/>
    <property type="project" value="InterPro"/>
</dbReference>
<dbReference type="InterPro" id="IPR042042">
    <property type="entry name" value="Tip20p_domB"/>
</dbReference>
<organism evidence="1 2">
    <name type="scientific">Brettanomyces naardenensis</name>
    <name type="common">Yeast</name>
    <dbReference type="NCBI Taxonomy" id="13370"/>
    <lineage>
        <taxon>Eukaryota</taxon>
        <taxon>Fungi</taxon>
        <taxon>Dikarya</taxon>
        <taxon>Ascomycota</taxon>
        <taxon>Saccharomycotina</taxon>
        <taxon>Pichiomycetes</taxon>
        <taxon>Pichiales</taxon>
        <taxon>Pichiaceae</taxon>
        <taxon>Brettanomyces</taxon>
    </lineage>
</organism>
<dbReference type="FunCoup" id="A0A448YLF9">
    <property type="interactions" value="134"/>
</dbReference>
<dbReference type="GO" id="GO:0060628">
    <property type="term" value="P:regulation of ER to Golgi vesicle-mediated transport"/>
    <property type="evidence" value="ECO:0007669"/>
    <property type="project" value="TreeGrafter"/>
</dbReference>
<dbReference type="AlphaFoldDB" id="A0A448YLF9"/>
<reference evidence="1 2" key="1">
    <citation type="submission" date="2018-12" db="EMBL/GenBank/DDBJ databases">
        <authorList>
            <person name="Tiukova I."/>
            <person name="Dainat J."/>
        </authorList>
    </citation>
    <scope>NUCLEOTIDE SEQUENCE [LARGE SCALE GENOMIC DNA]</scope>
</reference>
<dbReference type="Gene3D" id="1.20.58.670">
    <property type="entry name" value="Dsl1p vesicle tethering complex, Tip20p subunit, domain D"/>
    <property type="match status" value="1"/>
</dbReference>
<dbReference type="InterPro" id="IPR042044">
    <property type="entry name" value="EXOC6PINT-1/Sec15/Tip20_C_dom2"/>
</dbReference>
<dbReference type="PANTHER" id="PTHR13520:SF0">
    <property type="entry name" value="RAD50-INTERACTING PROTEIN 1"/>
    <property type="match status" value="1"/>
</dbReference>
<dbReference type="Proteomes" id="UP000290900">
    <property type="component" value="Unassembled WGS sequence"/>
</dbReference>
<evidence type="ECO:0000313" key="2">
    <source>
        <dbReference type="Proteomes" id="UP000290900"/>
    </source>
</evidence>
<dbReference type="Pfam" id="PF04437">
    <property type="entry name" value="RINT1_TIP1"/>
    <property type="match status" value="1"/>
</dbReference>